<comment type="caution">
    <text evidence="1">The sequence shown here is derived from an EMBL/GenBank/DDBJ whole genome shotgun (WGS) entry which is preliminary data.</text>
</comment>
<sequence>MGCDAISHRSWSLLVLIERSLNATRYIGTVLEPMLTPYVNGLQNAIFQQDNAPCTRSRDLSPIDYEWDIIDVKTGNIQYPPNNLVELRCPIQEARGKIPQPDIDDLISSMPRRVAE</sequence>
<feature type="non-terminal residue" evidence="1">
    <location>
        <position position="116"/>
    </location>
</feature>
<dbReference type="InterPro" id="IPR036397">
    <property type="entry name" value="RNaseH_sf"/>
</dbReference>
<proteinExistence type="predicted"/>
<gene>
    <name evidence="1" type="ORF">BDFB_014132</name>
</gene>
<name>A0A482VS48_ASBVE</name>
<organism evidence="1 2">
    <name type="scientific">Asbolus verrucosus</name>
    <name type="common">Desert ironclad beetle</name>
    <dbReference type="NCBI Taxonomy" id="1661398"/>
    <lineage>
        <taxon>Eukaryota</taxon>
        <taxon>Metazoa</taxon>
        <taxon>Ecdysozoa</taxon>
        <taxon>Arthropoda</taxon>
        <taxon>Hexapoda</taxon>
        <taxon>Insecta</taxon>
        <taxon>Pterygota</taxon>
        <taxon>Neoptera</taxon>
        <taxon>Endopterygota</taxon>
        <taxon>Coleoptera</taxon>
        <taxon>Polyphaga</taxon>
        <taxon>Cucujiformia</taxon>
        <taxon>Tenebrionidae</taxon>
        <taxon>Pimeliinae</taxon>
        <taxon>Asbolus</taxon>
    </lineage>
</organism>
<dbReference type="OrthoDB" id="25402at2759"/>
<dbReference type="Proteomes" id="UP000292052">
    <property type="component" value="Unassembled WGS sequence"/>
</dbReference>
<keyword evidence="2" id="KW-1185">Reference proteome</keyword>
<dbReference type="Gene3D" id="3.30.420.10">
    <property type="entry name" value="Ribonuclease H-like superfamily/Ribonuclease H"/>
    <property type="match status" value="1"/>
</dbReference>
<dbReference type="STRING" id="1661398.A0A482VS48"/>
<evidence type="ECO:0000313" key="2">
    <source>
        <dbReference type="Proteomes" id="UP000292052"/>
    </source>
</evidence>
<reference evidence="1 2" key="1">
    <citation type="submission" date="2017-03" db="EMBL/GenBank/DDBJ databases">
        <title>Genome of the blue death feigning beetle - Asbolus verrucosus.</title>
        <authorList>
            <person name="Rider S.D."/>
        </authorList>
    </citation>
    <scope>NUCLEOTIDE SEQUENCE [LARGE SCALE GENOMIC DNA]</scope>
    <source>
        <strain evidence="1">Butters</strain>
        <tissue evidence="1">Head and leg muscle</tissue>
    </source>
</reference>
<dbReference type="GO" id="GO:0003676">
    <property type="term" value="F:nucleic acid binding"/>
    <property type="evidence" value="ECO:0007669"/>
    <property type="project" value="InterPro"/>
</dbReference>
<evidence type="ECO:0000313" key="1">
    <source>
        <dbReference type="EMBL" id="RZC35685.1"/>
    </source>
</evidence>
<accession>A0A482VS48</accession>
<dbReference type="AlphaFoldDB" id="A0A482VS48"/>
<protein>
    <submittedName>
        <fullName evidence="1">Uncharacterized protein</fullName>
    </submittedName>
</protein>
<dbReference type="EMBL" id="QDEB01068767">
    <property type="protein sequence ID" value="RZC35685.1"/>
    <property type="molecule type" value="Genomic_DNA"/>
</dbReference>